<gene>
    <name evidence="2" type="ORF">JJB74_26150</name>
</gene>
<accession>A0A934SWJ2</accession>
<dbReference type="EMBL" id="JAEPBG010000017">
    <property type="protein sequence ID" value="MBK4738121.1"/>
    <property type="molecule type" value="Genomic_DNA"/>
</dbReference>
<protein>
    <submittedName>
        <fullName evidence="2">TPM domain-containing protein</fullName>
    </submittedName>
</protein>
<sequence>MKLRRIFRHLFTTAASGRRAFPPQALHELQRAIREGEQSHRAEVRIIIEAALPLAELIDGVHARARARMLFSDYRIWDTEENSGVLMYVNLADREVEILTDRGVGRLVEAKEWQAICDAMTRDFARGSYRDGAVAALSSLNALLAQRMPSDGQRTNQLSDRPIIL</sequence>
<keyword evidence="3" id="KW-1185">Reference proteome</keyword>
<evidence type="ECO:0000313" key="3">
    <source>
        <dbReference type="Proteomes" id="UP000622890"/>
    </source>
</evidence>
<evidence type="ECO:0000313" key="2">
    <source>
        <dbReference type="EMBL" id="MBK4738121.1"/>
    </source>
</evidence>
<dbReference type="Pfam" id="PF04536">
    <property type="entry name" value="TPM_phosphatase"/>
    <property type="match status" value="1"/>
</dbReference>
<reference evidence="2" key="1">
    <citation type="submission" date="2021-01" db="EMBL/GenBank/DDBJ databases">
        <title>Genome sequence of strain Noviherbaspirillum sp. DKR-6.</title>
        <authorList>
            <person name="Chaudhary D.K."/>
        </authorList>
    </citation>
    <scope>NUCLEOTIDE SEQUENCE</scope>
    <source>
        <strain evidence="2">DKR-6</strain>
    </source>
</reference>
<evidence type="ECO:0000259" key="1">
    <source>
        <dbReference type="Pfam" id="PF04536"/>
    </source>
</evidence>
<dbReference type="AlphaFoldDB" id="A0A934SWJ2"/>
<dbReference type="InterPro" id="IPR007621">
    <property type="entry name" value="TPM_dom"/>
</dbReference>
<dbReference type="Gene3D" id="3.10.310.50">
    <property type="match status" value="1"/>
</dbReference>
<feature type="domain" description="TPM" evidence="1">
    <location>
        <begin position="22"/>
        <end position="142"/>
    </location>
</feature>
<dbReference type="PANTHER" id="PTHR30373:SF8">
    <property type="entry name" value="BLL7265 PROTEIN"/>
    <property type="match status" value="1"/>
</dbReference>
<organism evidence="2 3">
    <name type="scientific">Noviherbaspirillum pedocola</name>
    <dbReference type="NCBI Taxonomy" id="2801341"/>
    <lineage>
        <taxon>Bacteria</taxon>
        <taxon>Pseudomonadati</taxon>
        <taxon>Pseudomonadota</taxon>
        <taxon>Betaproteobacteria</taxon>
        <taxon>Burkholderiales</taxon>
        <taxon>Oxalobacteraceae</taxon>
        <taxon>Noviherbaspirillum</taxon>
    </lineage>
</organism>
<dbReference type="Proteomes" id="UP000622890">
    <property type="component" value="Unassembled WGS sequence"/>
</dbReference>
<proteinExistence type="predicted"/>
<dbReference type="RefSeq" id="WP_200597063.1">
    <property type="nucleotide sequence ID" value="NZ_JAEPBG010000017.1"/>
</dbReference>
<name>A0A934SWJ2_9BURK</name>
<dbReference type="PANTHER" id="PTHR30373">
    <property type="entry name" value="UPF0603 PROTEIN YGCG"/>
    <property type="match status" value="1"/>
</dbReference>
<comment type="caution">
    <text evidence="2">The sequence shown here is derived from an EMBL/GenBank/DDBJ whole genome shotgun (WGS) entry which is preliminary data.</text>
</comment>